<dbReference type="EMBL" id="JAROAS010000006">
    <property type="protein sequence ID" value="MED4127618.1"/>
    <property type="molecule type" value="Genomic_DNA"/>
</dbReference>
<gene>
    <name evidence="1" type="ORF">P5F74_05675</name>
</gene>
<dbReference type="RefSeq" id="WP_274272829.1">
    <property type="nucleotide sequence ID" value="NZ_JAROAS010000006.1"/>
</dbReference>
<name>A0ABU6NHD7_9BACI</name>
<evidence type="ECO:0000313" key="1">
    <source>
        <dbReference type="EMBL" id="MED4127618.1"/>
    </source>
</evidence>
<reference evidence="1 2" key="1">
    <citation type="submission" date="2023-03" db="EMBL/GenBank/DDBJ databases">
        <title>Bacillus Genome Sequencing.</title>
        <authorList>
            <person name="Dunlap C."/>
        </authorList>
    </citation>
    <scope>NUCLEOTIDE SEQUENCE [LARGE SCALE GENOMIC DNA]</scope>
    <source>
        <strain evidence="1 2">B-4107</strain>
    </source>
</reference>
<keyword evidence="2" id="KW-1185">Reference proteome</keyword>
<evidence type="ECO:0000313" key="2">
    <source>
        <dbReference type="Proteomes" id="UP001341820"/>
    </source>
</evidence>
<accession>A0ABU6NHD7</accession>
<comment type="caution">
    <text evidence="1">The sequence shown here is derived from an EMBL/GenBank/DDBJ whole genome shotgun (WGS) entry which is preliminary data.</text>
</comment>
<sequence>MSAIPWPTEFQELSIKITKRTLHQFIKKMMANEYALYWRYDSSFIYLIIELEDLVHELPFIRNDQFLTLKAKKLYVYDSILSDVIEELLQSEKGTGVVKRMTEGPQYVTTYEHGDIASTVEIEGSEQGMANKNVPMIQYKENGKSLGPKTMINVMNLEINYILMELFEAMEESNEEAIAEHKHRLKKLVNRRSQVEKLLKL</sequence>
<organism evidence="1 2">
    <name type="scientific">Shouchella miscanthi</name>
    <dbReference type="NCBI Taxonomy" id="2598861"/>
    <lineage>
        <taxon>Bacteria</taxon>
        <taxon>Bacillati</taxon>
        <taxon>Bacillota</taxon>
        <taxon>Bacilli</taxon>
        <taxon>Bacillales</taxon>
        <taxon>Bacillaceae</taxon>
        <taxon>Shouchella</taxon>
    </lineage>
</organism>
<dbReference type="Proteomes" id="UP001341820">
    <property type="component" value="Unassembled WGS sequence"/>
</dbReference>
<proteinExistence type="predicted"/>
<protein>
    <submittedName>
        <fullName evidence="1">Uncharacterized protein</fullName>
    </submittedName>
</protein>